<evidence type="ECO:0000256" key="2">
    <source>
        <dbReference type="ARBA" id="ARBA00022857"/>
    </source>
</evidence>
<reference evidence="5 6" key="1">
    <citation type="submission" date="2022-07" db="EMBL/GenBank/DDBJ databases">
        <title>Genome-wide signatures of adaptation to extreme environments.</title>
        <authorList>
            <person name="Cho C.H."/>
            <person name="Yoon H.S."/>
        </authorList>
    </citation>
    <scope>NUCLEOTIDE SEQUENCE [LARGE SCALE GENOMIC DNA]</scope>
    <source>
        <strain evidence="5 6">DBV 063 E5</strain>
    </source>
</reference>
<comment type="caution">
    <text evidence="5">The sequence shown here is derived from an EMBL/GenBank/DDBJ whole genome shotgun (WGS) entry which is preliminary data.</text>
</comment>
<evidence type="ECO:0000259" key="4">
    <source>
        <dbReference type="Pfam" id="PF01872"/>
    </source>
</evidence>
<dbReference type="Proteomes" id="UP001301350">
    <property type="component" value="Unassembled WGS sequence"/>
</dbReference>
<evidence type="ECO:0000256" key="3">
    <source>
        <dbReference type="ARBA" id="ARBA00023002"/>
    </source>
</evidence>
<keyword evidence="2" id="KW-0521">NADP</keyword>
<dbReference type="Pfam" id="PF01872">
    <property type="entry name" value="RibD_C"/>
    <property type="match status" value="1"/>
</dbReference>
<dbReference type="SUPFAM" id="SSF53597">
    <property type="entry name" value="Dihydrofolate reductase-like"/>
    <property type="match status" value="1"/>
</dbReference>
<dbReference type="PANTHER" id="PTHR38011">
    <property type="entry name" value="DIHYDROFOLATE REDUCTASE FAMILY PROTEIN (AFU_ORTHOLOGUE AFUA_8G06820)"/>
    <property type="match status" value="1"/>
</dbReference>
<organism evidence="5 6">
    <name type="scientific">Cyanidium caldarium</name>
    <name type="common">Red alga</name>
    <dbReference type="NCBI Taxonomy" id="2771"/>
    <lineage>
        <taxon>Eukaryota</taxon>
        <taxon>Rhodophyta</taxon>
        <taxon>Bangiophyceae</taxon>
        <taxon>Cyanidiales</taxon>
        <taxon>Cyanidiaceae</taxon>
        <taxon>Cyanidium</taxon>
    </lineage>
</organism>
<dbReference type="PANTHER" id="PTHR38011:SF7">
    <property type="entry name" value="2,5-DIAMINO-6-RIBOSYLAMINO-4(3H)-PYRIMIDINONE 5'-PHOSPHATE REDUCTASE"/>
    <property type="match status" value="1"/>
</dbReference>
<dbReference type="AlphaFoldDB" id="A0AAV9IS62"/>
<feature type="domain" description="Bacterial bifunctional deaminase-reductase C-terminal" evidence="4">
    <location>
        <begin position="36"/>
        <end position="171"/>
    </location>
</feature>
<keyword evidence="3" id="KW-0560">Oxidoreductase</keyword>
<evidence type="ECO:0000256" key="1">
    <source>
        <dbReference type="ARBA" id="ARBA00005104"/>
    </source>
</evidence>
<gene>
    <name evidence="5" type="ORF">CDCA_CDCA03G1114</name>
</gene>
<protein>
    <recommendedName>
        <fullName evidence="4">Bacterial bifunctional deaminase-reductase C-terminal domain-containing protein</fullName>
    </recommendedName>
</protein>
<dbReference type="Gene3D" id="3.40.430.10">
    <property type="entry name" value="Dihydrofolate Reductase, subunit A"/>
    <property type="match status" value="2"/>
</dbReference>
<comment type="pathway">
    <text evidence="1">Cofactor biosynthesis; riboflavin biosynthesis.</text>
</comment>
<proteinExistence type="predicted"/>
<dbReference type="GO" id="GO:0009231">
    <property type="term" value="P:riboflavin biosynthetic process"/>
    <property type="evidence" value="ECO:0007669"/>
    <property type="project" value="InterPro"/>
</dbReference>
<dbReference type="GO" id="GO:0008703">
    <property type="term" value="F:5-amino-6-(5-phosphoribosylamino)uracil reductase activity"/>
    <property type="evidence" value="ECO:0007669"/>
    <property type="project" value="InterPro"/>
</dbReference>
<keyword evidence="6" id="KW-1185">Reference proteome</keyword>
<evidence type="ECO:0000313" key="5">
    <source>
        <dbReference type="EMBL" id="KAK4535089.1"/>
    </source>
</evidence>
<dbReference type="InterPro" id="IPR002734">
    <property type="entry name" value="RibDG_C"/>
</dbReference>
<dbReference type="EMBL" id="JANCYW010000003">
    <property type="protein sequence ID" value="KAK4535089.1"/>
    <property type="molecule type" value="Genomic_DNA"/>
</dbReference>
<evidence type="ECO:0000313" key="6">
    <source>
        <dbReference type="Proteomes" id="UP001301350"/>
    </source>
</evidence>
<sequence length="251" mass="27503">MEYPWPVLLGREPEDTILRQVHSHQLAHWQQQPQAPWVTLSFAASLDGKIDTRPRPVGAQWRLSNARTMLLTHAVRAAHDAVAVGYGTLLADDPLLSVRYGVAERMPPEWRPPKAMVLLPHNVQRVPETCRLWRERRAALIEQPRTAGVAHTGVRAVMLEGGARVITAALQGASGGAKDTAGLYYHLLLLTISPCWLGSDTTGVAAYTSRATDPLSDVPRVRPIGCWTLDDNVVILGAPPETSPTNATREE</sequence>
<accession>A0AAV9IS62</accession>
<name>A0AAV9IS62_CYACA</name>
<dbReference type="InterPro" id="IPR024072">
    <property type="entry name" value="DHFR-like_dom_sf"/>
</dbReference>
<dbReference type="InterPro" id="IPR050765">
    <property type="entry name" value="Riboflavin_Biosynth_HTPR"/>
</dbReference>